<evidence type="ECO:0000313" key="1">
    <source>
        <dbReference type="EMBL" id="CAH2315373.1"/>
    </source>
</evidence>
<keyword evidence="2" id="KW-1185">Reference proteome</keyword>
<organism evidence="1 2">
    <name type="scientific">Pelobates cultripes</name>
    <name type="common">Western spadefoot toad</name>
    <dbReference type="NCBI Taxonomy" id="61616"/>
    <lineage>
        <taxon>Eukaryota</taxon>
        <taxon>Metazoa</taxon>
        <taxon>Chordata</taxon>
        <taxon>Craniata</taxon>
        <taxon>Vertebrata</taxon>
        <taxon>Euteleostomi</taxon>
        <taxon>Amphibia</taxon>
        <taxon>Batrachia</taxon>
        <taxon>Anura</taxon>
        <taxon>Pelobatoidea</taxon>
        <taxon>Pelobatidae</taxon>
        <taxon>Pelobates</taxon>
    </lineage>
</organism>
<accession>A0AAD1T261</accession>
<evidence type="ECO:0000313" key="2">
    <source>
        <dbReference type="Proteomes" id="UP001295444"/>
    </source>
</evidence>
<name>A0AAD1T261_PELCU</name>
<dbReference type="Proteomes" id="UP001295444">
    <property type="component" value="Chromosome 09"/>
</dbReference>
<gene>
    <name evidence="1" type="ORF">PECUL_23A050226</name>
</gene>
<proteinExistence type="predicted"/>
<dbReference type="AlphaFoldDB" id="A0AAD1T261"/>
<dbReference type="EMBL" id="OW240920">
    <property type="protein sequence ID" value="CAH2315373.1"/>
    <property type="molecule type" value="Genomic_DNA"/>
</dbReference>
<sequence>VTRETAYLLPPPIPCAPGLQSTSPAAPRGTSWHLMVPVFWDRSALISSFSPPPGCFRVRACHVGATASDINFTGMWAPQDRPRNQVWLPVWEGGVLRFGVIVGCQTLCPGFCFYCTLPLSTCASAQA</sequence>
<reference evidence="1" key="1">
    <citation type="submission" date="2022-03" db="EMBL/GenBank/DDBJ databases">
        <authorList>
            <person name="Alioto T."/>
            <person name="Alioto T."/>
            <person name="Gomez Garrido J."/>
        </authorList>
    </citation>
    <scope>NUCLEOTIDE SEQUENCE</scope>
</reference>
<protein>
    <submittedName>
        <fullName evidence="1">Uncharacterized protein</fullName>
    </submittedName>
</protein>
<feature type="non-terminal residue" evidence="1">
    <location>
        <position position="1"/>
    </location>
</feature>